<feature type="signal peptide" evidence="2">
    <location>
        <begin position="1"/>
        <end position="27"/>
    </location>
</feature>
<comment type="caution">
    <text evidence="3">The sequence shown here is derived from an EMBL/GenBank/DDBJ whole genome shotgun (WGS) entry which is preliminary data.</text>
</comment>
<sequence>MKKLILLCAVTAVLTACGGGSSGTSGAVTPPSGTTFLDGFITFVMNLVSTSPEDTPAREIDSVGLTSPEDTPAAAVN</sequence>
<protein>
    <submittedName>
        <fullName evidence="3">Uncharacterized protein</fullName>
    </submittedName>
</protein>
<feature type="region of interest" description="Disordered" evidence="1">
    <location>
        <begin position="52"/>
        <end position="77"/>
    </location>
</feature>
<reference evidence="4" key="1">
    <citation type="journal article" date="2019" name="Int. J. Syst. Evol. Microbiol.">
        <title>The Global Catalogue of Microorganisms (GCM) 10K type strain sequencing project: providing services to taxonomists for standard genome sequencing and annotation.</title>
        <authorList>
            <consortium name="The Broad Institute Genomics Platform"/>
            <consortium name="The Broad Institute Genome Sequencing Center for Infectious Disease"/>
            <person name="Wu L."/>
            <person name="Ma J."/>
        </authorList>
    </citation>
    <scope>NUCLEOTIDE SEQUENCE [LARGE SCALE GENOMIC DNA]</scope>
    <source>
        <strain evidence="4">JCM 16673</strain>
    </source>
</reference>
<name>A0ABP7SVG7_9BURK</name>
<evidence type="ECO:0000313" key="3">
    <source>
        <dbReference type="EMBL" id="GAA4017067.1"/>
    </source>
</evidence>
<accession>A0ABP7SVG7</accession>
<feature type="chain" id="PRO_5045945320" evidence="2">
    <location>
        <begin position="28"/>
        <end position="77"/>
    </location>
</feature>
<proteinExistence type="predicted"/>
<keyword evidence="4" id="KW-1185">Reference proteome</keyword>
<keyword evidence="2" id="KW-0732">Signal</keyword>
<evidence type="ECO:0000256" key="1">
    <source>
        <dbReference type="SAM" id="MobiDB-lite"/>
    </source>
</evidence>
<evidence type="ECO:0000256" key="2">
    <source>
        <dbReference type="SAM" id="SignalP"/>
    </source>
</evidence>
<dbReference type="Proteomes" id="UP001501353">
    <property type="component" value="Unassembled WGS sequence"/>
</dbReference>
<dbReference type="EMBL" id="BAAAZE010000005">
    <property type="protein sequence ID" value="GAA4017067.1"/>
    <property type="molecule type" value="Genomic_DNA"/>
</dbReference>
<gene>
    <name evidence="3" type="ORF">GCM10022212_10580</name>
</gene>
<organism evidence="3 4">
    <name type="scientific">Actimicrobium antarcticum</name>
    <dbReference type="NCBI Taxonomy" id="1051899"/>
    <lineage>
        <taxon>Bacteria</taxon>
        <taxon>Pseudomonadati</taxon>
        <taxon>Pseudomonadota</taxon>
        <taxon>Betaproteobacteria</taxon>
        <taxon>Burkholderiales</taxon>
        <taxon>Oxalobacteraceae</taxon>
        <taxon>Actimicrobium</taxon>
    </lineage>
</organism>
<dbReference type="PROSITE" id="PS51257">
    <property type="entry name" value="PROKAR_LIPOPROTEIN"/>
    <property type="match status" value="1"/>
</dbReference>
<evidence type="ECO:0000313" key="4">
    <source>
        <dbReference type="Proteomes" id="UP001501353"/>
    </source>
</evidence>
<dbReference type="RefSeq" id="WP_344762198.1">
    <property type="nucleotide sequence ID" value="NZ_BAAAZE010000005.1"/>
</dbReference>